<dbReference type="InterPro" id="IPR012676">
    <property type="entry name" value="TGS-like"/>
</dbReference>
<feature type="domain" description="TGS" evidence="8">
    <location>
        <begin position="393"/>
        <end position="454"/>
    </location>
</feature>
<dbReference type="SUPFAM" id="SSF55021">
    <property type="entry name" value="ACT-like"/>
    <property type="match status" value="1"/>
</dbReference>
<dbReference type="Pfam" id="PF13328">
    <property type="entry name" value="HD_4"/>
    <property type="match status" value="1"/>
</dbReference>
<dbReference type="UniPathway" id="UPA00908">
    <property type="reaction ID" value="UER00884"/>
</dbReference>
<dbReference type="CDD" id="cd04876">
    <property type="entry name" value="ACT_RelA-SpoT"/>
    <property type="match status" value="1"/>
</dbReference>
<dbReference type="InterPro" id="IPR002912">
    <property type="entry name" value="ACT_dom"/>
</dbReference>
<evidence type="ECO:0000313" key="9">
    <source>
        <dbReference type="EMBL" id="SEI49286.1"/>
    </source>
</evidence>
<dbReference type="PANTHER" id="PTHR21262">
    <property type="entry name" value="GUANOSINE-3',5'-BIS DIPHOSPHATE 3'-PYROPHOSPHOHYDROLASE"/>
    <property type="match status" value="1"/>
</dbReference>
<dbReference type="InterPro" id="IPR033655">
    <property type="entry name" value="TGS_RelA/SpoT"/>
</dbReference>
<dbReference type="SMART" id="SM00471">
    <property type="entry name" value="HDc"/>
    <property type="match status" value="1"/>
</dbReference>
<dbReference type="SUPFAM" id="SSF109604">
    <property type="entry name" value="HD-domain/PDEase-like"/>
    <property type="match status" value="1"/>
</dbReference>
<dbReference type="Gene3D" id="1.10.3210.10">
    <property type="entry name" value="Hypothetical protein af1432"/>
    <property type="match status" value="1"/>
</dbReference>
<evidence type="ECO:0000256" key="5">
    <source>
        <dbReference type="RuleBase" id="RU003847"/>
    </source>
</evidence>
<dbReference type="CDD" id="cd05399">
    <property type="entry name" value="NT_Rel-Spo_like"/>
    <property type="match status" value="1"/>
</dbReference>
<dbReference type="STRING" id="1130080.SAMN04488113_101130"/>
<comment type="catalytic activity">
    <reaction evidence="4">
        <text>GTP + ATP = guanosine 3'-diphosphate 5'-triphosphate + AMP</text>
        <dbReference type="Rhea" id="RHEA:22088"/>
        <dbReference type="ChEBI" id="CHEBI:30616"/>
        <dbReference type="ChEBI" id="CHEBI:37565"/>
        <dbReference type="ChEBI" id="CHEBI:142410"/>
        <dbReference type="ChEBI" id="CHEBI:456215"/>
        <dbReference type="EC" id="2.7.6.5"/>
    </reaction>
</comment>
<dbReference type="FunFam" id="3.30.460.10:FF:000001">
    <property type="entry name" value="GTP pyrophosphokinase RelA"/>
    <property type="match status" value="1"/>
</dbReference>
<comment type="pathway">
    <text evidence="1">Purine metabolism; ppGpp biosynthesis; ppGpp from GTP: step 1/2.</text>
</comment>
<evidence type="ECO:0000256" key="3">
    <source>
        <dbReference type="ARBA" id="ARBA00023134"/>
    </source>
</evidence>
<dbReference type="Gene3D" id="3.30.70.260">
    <property type="match status" value="1"/>
</dbReference>
<keyword evidence="9" id="KW-0418">Kinase</keyword>
<comment type="function">
    <text evidence="5">In eubacteria ppGpp (guanosine 3'-diphosphate 5'-diphosphate) is a mediator of the stringent response that coordinates a variety of cellular activities in response to changes in nutritional abundance.</text>
</comment>
<dbReference type="AlphaFoldDB" id="A0A1H6R4B1"/>
<dbReference type="FunFam" id="3.10.20.30:FF:000002">
    <property type="entry name" value="GTP pyrophosphokinase (RelA/SpoT)"/>
    <property type="match status" value="1"/>
</dbReference>
<dbReference type="PANTHER" id="PTHR21262:SF31">
    <property type="entry name" value="GTP PYROPHOSPHOKINASE"/>
    <property type="match status" value="1"/>
</dbReference>
<dbReference type="GO" id="GO:0008728">
    <property type="term" value="F:GTP diphosphokinase activity"/>
    <property type="evidence" value="ECO:0007669"/>
    <property type="project" value="UniProtKB-EC"/>
</dbReference>
<dbReference type="InterPro" id="IPR003607">
    <property type="entry name" value="HD/PDEase_dom"/>
</dbReference>
<proteinExistence type="inferred from homology"/>
<evidence type="ECO:0000259" key="8">
    <source>
        <dbReference type="PROSITE" id="PS51880"/>
    </source>
</evidence>
<protein>
    <recommendedName>
        <fullName evidence="2">GTP diphosphokinase</fullName>
        <ecNumber evidence="2">2.7.6.5</ecNumber>
    </recommendedName>
</protein>
<dbReference type="InterPro" id="IPR006674">
    <property type="entry name" value="HD_domain"/>
</dbReference>
<dbReference type="InterPro" id="IPR004811">
    <property type="entry name" value="RelA/Spo_fam"/>
</dbReference>
<keyword evidence="3" id="KW-0547">Nucleotide-binding</keyword>
<dbReference type="InterPro" id="IPR007685">
    <property type="entry name" value="RelA_SpoT"/>
</dbReference>
<dbReference type="Gene3D" id="3.30.460.10">
    <property type="entry name" value="Beta Polymerase, domain 2"/>
    <property type="match status" value="1"/>
</dbReference>
<evidence type="ECO:0000256" key="4">
    <source>
        <dbReference type="ARBA" id="ARBA00048244"/>
    </source>
</evidence>
<dbReference type="EC" id="2.7.6.5" evidence="2"/>
<organism evidence="9 10">
    <name type="scientific">Alkalibacterium gilvum</name>
    <dbReference type="NCBI Taxonomy" id="1130080"/>
    <lineage>
        <taxon>Bacteria</taxon>
        <taxon>Bacillati</taxon>
        <taxon>Bacillota</taxon>
        <taxon>Bacilli</taxon>
        <taxon>Lactobacillales</taxon>
        <taxon>Carnobacteriaceae</taxon>
        <taxon>Alkalibacterium</taxon>
    </lineage>
</organism>
<dbReference type="InterPro" id="IPR043519">
    <property type="entry name" value="NT_sf"/>
</dbReference>
<dbReference type="GO" id="GO:0015970">
    <property type="term" value="P:guanosine tetraphosphate biosynthetic process"/>
    <property type="evidence" value="ECO:0007669"/>
    <property type="project" value="UniProtKB-UniPathway"/>
</dbReference>
<dbReference type="NCBIfam" id="TIGR00691">
    <property type="entry name" value="spoT_relA"/>
    <property type="match status" value="1"/>
</dbReference>
<dbReference type="CDD" id="cd01668">
    <property type="entry name" value="TGS_RSH"/>
    <property type="match status" value="1"/>
</dbReference>
<evidence type="ECO:0000259" key="6">
    <source>
        <dbReference type="PROSITE" id="PS51671"/>
    </source>
</evidence>
<keyword evidence="10" id="KW-1185">Reference proteome</keyword>
<dbReference type="InterPro" id="IPR045600">
    <property type="entry name" value="RelA/SpoT_AH_RIS"/>
</dbReference>
<dbReference type="PROSITE" id="PS51671">
    <property type="entry name" value="ACT"/>
    <property type="match status" value="1"/>
</dbReference>
<feature type="domain" description="ACT" evidence="6">
    <location>
        <begin position="665"/>
        <end position="739"/>
    </location>
</feature>
<dbReference type="InterPro" id="IPR004095">
    <property type="entry name" value="TGS"/>
</dbReference>
<dbReference type="GO" id="GO:0016301">
    <property type="term" value="F:kinase activity"/>
    <property type="evidence" value="ECO:0007669"/>
    <property type="project" value="UniProtKB-KW"/>
</dbReference>
<sequence length="739" mass="85145">MPQSKDYTPQEVIALCLTYMTIEHVNFVKKAYDLADKAHKGQMRKSGEEYIMHPVQVAGILAELKMDPVTVATGFLHDVVEDTEYTYNQLAEIFTPEVADLVDGVTKLGKIKFKSKQEHQAENHRKMLLAMAQDVRVILVKLADRVHNMRTLKHHRPEKQRDIAKETLDIYAPLADRLGINRIKWELEDTSLRYINPQQYYRIVHLMNARREDRERYIDDAKTAINKSVNELEIEAQITGRPKHIYSIYKKMKNQKKQFNEIYDLLAIRIIVNSIKDCYAVLGAIHTRWKPMPGRFKDYIAMPKANMYQSLHTTVLGPNATPLEVQIRTVKMHEIAEYGVAAHWAYKEGMTQKIDKDELSEHISWFRDILELQSESRDASDFMDSIKQDIFKDKVYVFSPKGDVMELPSESSTLDFAYHVHTEVGNKAMGAKVNGKIVPLNYKLKTGDIVEMLTSANSFGPSRDWLNYVNTSKAKNKIKRFFKTQEKEQNIDRGKEILEKILLEMEFNPKEILKKDKLKKTADRFNFQTIDDLYAGIGYGEVKSVTVVNHLTEKERRDREKETYQLDETTSNIELNNKSEPERMKIRHEGGVVIQGADNLLVRLSKCCNPVPGDKIVGYITRGRGVSIHRKDCPNLYSSDGNEERLIEVEWESTKDSKSKDYNAEVQVEGYDRSGFLNEILQVINSQTNKLSNINGRVDKNGTAIIKFTIAIQNLKELEQIVDKVKTVPDVYSVKRITT</sequence>
<evidence type="ECO:0000313" key="10">
    <source>
        <dbReference type="Proteomes" id="UP000198564"/>
    </source>
</evidence>
<dbReference type="Proteomes" id="UP000198564">
    <property type="component" value="Unassembled WGS sequence"/>
</dbReference>
<evidence type="ECO:0000256" key="1">
    <source>
        <dbReference type="ARBA" id="ARBA00004976"/>
    </source>
</evidence>
<dbReference type="SMART" id="SM00954">
    <property type="entry name" value="RelA_SpoT"/>
    <property type="match status" value="1"/>
</dbReference>
<dbReference type="CDD" id="cd00077">
    <property type="entry name" value="HDc"/>
    <property type="match status" value="1"/>
</dbReference>
<dbReference type="InterPro" id="IPR045865">
    <property type="entry name" value="ACT-like_dom_sf"/>
</dbReference>
<dbReference type="PROSITE" id="PS51880">
    <property type="entry name" value="TGS"/>
    <property type="match status" value="1"/>
</dbReference>
<keyword evidence="9" id="KW-0808">Transferase</keyword>
<dbReference type="SUPFAM" id="SSF81301">
    <property type="entry name" value="Nucleotidyltransferase"/>
    <property type="match status" value="1"/>
</dbReference>
<dbReference type="OrthoDB" id="9805041at2"/>
<dbReference type="RefSeq" id="WP_091631887.1">
    <property type="nucleotide sequence ID" value="NZ_FNYW01000001.1"/>
</dbReference>
<dbReference type="EMBL" id="FNYW01000001">
    <property type="protein sequence ID" value="SEI49286.1"/>
    <property type="molecule type" value="Genomic_DNA"/>
</dbReference>
<dbReference type="Pfam" id="PF04607">
    <property type="entry name" value="RelA_SpoT"/>
    <property type="match status" value="1"/>
</dbReference>
<dbReference type="Pfam" id="PF13291">
    <property type="entry name" value="ACT_4"/>
    <property type="match status" value="1"/>
</dbReference>
<dbReference type="SUPFAM" id="SSF81271">
    <property type="entry name" value="TGS-like"/>
    <property type="match status" value="1"/>
</dbReference>
<dbReference type="Pfam" id="PF02824">
    <property type="entry name" value="TGS"/>
    <property type="match status" value="1"/>
</dbReference>
<feature type="domain" description="HD" evidence="7">
    <location>
        <begin position="50"/>
        <end position="149"/>
    </location>
</feature>
<evidence type="ECO:0000259" key="7">
    <source>
        <dbReference type="PROSITE" id="PS51831"/>
    </source>
</evidence>
<dbReference type="Gene3D" id="3.10.20.30">
    <property type="match status" value="1"/>
</dbReference>
<gene>
    <name evidence="9" type="ORF">SAMN04488113_101130</name>
</gene>
<name>A0A1H6R4B1_9LACT</name>
<comment type="similarity">
    <text evidence="5">Belongs to the relA/spoT family.</text>
</comment>
<evidence type="ECO:0000256" key="2">
    <source>
        <dbReference type="ARBA" id="ARBA00013251"/>
    </source>
</evidence>
<dbReference type="PROSITE" id="PS51831">
    <property type="entry name" value="HD"/>
    <property type="match status" value="1"/>
</dbReference>
<keyword evidence="3" id="KW-0342">GTP-binding</keyword>
<dbReference type="GO" id="GO:0005525">
    <property type="term" value="F:GTP binding"/>
    <property type="evidence" value="ECO:0007669"/>
    <property type="project" value="UniProtKB-KW"/>
</dbReference>
<reference evidence="10" key="1">
    <citation type="submission" date="2016-10" db="EMBL/GenBank/DDBJ databases">
        <authorList>
            <person name="Varghese N."/>
            <person name="Submissions S."/>
        </authorList>
    </citation>
    <scope>NUCLEOTIDE SEQUENCE [LARGE SCALE GENOMIC DNA]</scope>
    <source>
        <strain evidence="10">DSM 25751</strain>
    </source>
</reference>
<accession>A0A1H6R4B1</accession>
<dbReference type="Pfam" id="PF19296">
    <property type="entry name" value="RelA_AH_RIS"/>
    <property type="match status" value="1"/>
</dbReference>
<dbReference type="FunFam" id="1.10.3210.10:FF:000001">
    <property type="entry name" value="GTP pyrophosphokinase RelA"/>
    <property type="match status" value="1"/>
</dbReference>
<dbReference type="GO" id="GO:0005886">
    <property type="term" value="C:plasma membrane"/>
    <property type="evidence" value="ECO:0007669"/>
    <property type="project" value="TreeGrafter"/>
</dbReference>
<dbReference type="InterPro" id="IPR012675">
    <property type="entry name" value="Beta-grasp_dom_sf"/>
</dbReference>